<keyword evidence="9" id="KW-1185">Reference proteome</keyword>
<keyword evidence="2 6" id="KW-0288">FMN</keyword>
<comment type="similarity">
    <text evidence="5">Belongs to the NtaA/SnaA/DszA monooxygenase family.</text>
</comment>
<evidence type="ECO:0000256" key="2">
    <source>
        <dbReference type="ARBA" id="ARBA00022643"/>
    </source>
</evidence>
<evidence type="ECO:0000256" key="5">
    <source>
        <dbReference type="ARBA" id="ARBA00033748"/>
    </source>
</evidence>
<dbReference type="EMBL" id="BSFM01000017">
    <property type="protein sequence ID" value="GLK86119.1"/>
    <property type="molecule type" value="Genomic_DNA"/>
</dbReference>
<dbReference type="InterPro" id="IPR011251">
    <property type="entry name" value="Luciferase-like_dom"/>
</dbReference>
<evidence type="ECO:0000256" key="6">
    <source>
        <dbReference type="PIRSR" id="PIRSR000337-1"/>
    </source>
</evidence>
<dbReference type="PIRSF" id="PIRSF000337">
    <property type="entry name" value="NTA_MOA"/>
    <property type="match status" value="1"/>
</dbReference>
<dbReference type="NCBIfam" id="TIGR03860">
    <property type="entry name" value="FMN_nitrolo"/>
    <property type="match status" value="1"/>
</dbReference>
<protein>
    <submittedName>
        <fullName evidence="8">Dibenzothiophene desulfurization enzyme A</fullName>
    </submittedName>
</protein>
<dbReference type="Pfam" id="PF00296">
    <property type="entry name" value="Bac_luciferase"/>
    <property type="match status" value="1"/>
</dbReference>
<dbReference type="Proteomes" id="UP001143330">
    <property type="component" value="Unassembled WGS sequence"/>
</dbReference>
<feature type="domain" description="Luciferase-like" evidence="7">
    <location>
        <begin position="31"/>
        <end position="392"/>
    </location>
</feature>
<reference evidence="8" key="1">
    <citation type="journal article" date="2014" name="Int. J. Syst. Evol. Microbiol.">
        <title>Complete genome sequence of Corynebacterium casei LMG S-19264T (=DSM 44701T), isolated from a smear-ripened cheese.</title>
        <authorList>
            <consortium name="US DOE Joint Genome Institute (JGI-PGF)"/>
            <person name="Walter F."/>
            <person name="Albersmeier A."/>
            <person name="Kalinowski J."/>
            <person name="Ruckert C."/>
        </authorList>
    </citation>
    <scope>NUCLEOTIDE SEQUENCE</scope>
    <source>
        <strain evidence="8">VKM B-2789</strain>
    </source>
</reference>
<dbReference type="AlphaFoldDB" id="A0A9W6K270"/>
<name>A0A9W6K270_9HYPH</name>
<sequence>MPANPFHLAWFLQGSSIQAWGEPWTGNIAQEWMTADMFLDLVKSMERACFDYILIEDSIYIGQNWQNSRDIFLKGGICAPRQEPSVVATLMAAATKRLGIVPTLSTFAYHPYLTARIVGSLDQISGGRAGWNMVTGSSDFSAQNFGLEKLPEHDQRYVMAQEYIDIVKGLWGSWEPGAILDDRENGILIDPAKVHTIDYAGQYYSSRGPLNSGPCPQGQPVIAQAGGSKSGRTIAATHADTIVAAPNGVAAMKQYRDDIRAQMAAMGRDPNSCKILFLLSPIVAETEDQAQWFAEQRRVSAAANLDARMARFGWSTNLDLSSLDLDTPVSQLSLTTNGHQSSLSQFLTRAGDKPLREAMIDHVSCGYCVDVVGTPDSVASQMEEIMAEVGGDGFLLALGDVSRRSVATIMDGLVPVLQRRGLTRRAYAHEQLRDNLLEF</sequence>
<dbReference type="GO" id="GO:0004497">
    <property type="term" value="F:monooxygenase activity"/>
    <property type="evidence" value="ECO:0007669"/>
    <property type="project" value="UniProtKB-KW"/>
</dbReference>
<feature type="binding site" evidence="6">
    <location>
        <position position="57"/>
    </location>
    <ligand>
        <name>FMN</name>
        <dbReference type="ChEBI" id="CHEBI:58210"/>
    </ligand>
</feature>
<keyword evidence="3" id="KW-0560">Oxidoreductase</keyword>
<dbReference type="PANTHER" id="PTHR30011:SF16">
    <property type="entry name" value="C2H2 FINGER DOMAIN TRANSCRIPTION FACTOR (EUROFUNG)-RELATED"/>
    <property type="match status" value="1"/>
</dbReference>
<dbReference type="RefSeq" id="WP_213360324.1">
    <property type="nucleotide sequence ID" value="NZ_BSFM01000017.1"/>
</dbReference>
<reference evidence="8" key="2">
    <citation type="submission" date="2023-01" db="EMBL/GenBank/DDBJ databases">
        <authorList>
            <person name="Sun Q."/>
            <person name="Evtushenko L."/>
        </authorList>
    </citation>
    <scope>NUCLEOTIDE SEQUENCE</scope>
    <source>
        <strain evidence="8">VKM B-2789</strain>
    </source>
</reference>
<evidence type="ECO:0000256" key="3">
    <source>
        <dbReference type="ARBA" id="ARBA00023002"/>
    </source>
</evidence>
<keyword evidence="4" id="KW-0503">Monooxygenase</keyword>
<evidence type="ECO:0000313" key="8">
    <source>
        <dbReference type="EMBL" id="GLK86119.1"/>
    </source>
</evidence>
<dbReference type="InterPro" id="IPR016215">
    <property type="entry name" value="NTA_MOA"/>
</dbReference>
<gene>
    <name evidence="8" type="ORF">GCM10017653_41890</name>
</gene>
<evidence type="ECO:0000313" key="9">
    <source>
        <dbReference type="Proteomes" id="UP001143330"/>
    </source>
</evidence>
<feature type="binding site" evidence="6">
    <location>
        <position position="228"/>
    </location>
    <ligand>
        <name>FMN</name>
        <dbReference type="ChEBI" id="CHEBI:58210"/>
    </ligand>
</feature>
<evidence type="ECO:0000256" key="1">
    <source>
        <dbReference type="ARBA" id="ARBA00022630"/>
    </source>
</evidence>
<proteinExistence type="inferred from homology"/>
<dbReference type="PANTHER" id="PTHR30011">
    <property type="entry name" value="ALKANESULFONATE MONOOXYGENASE-RELATED"/>
    <property type="match status" value="1"/>
</dbReference>
<evidence type="ECO:0000259" key="7">
    <source>
        <dbReference type="Pfam" id="PF00296"/>
    </source>
</evidence>
<dbReference type="Gene3D" id="3.20.20.30">
    <property type="entry name" value="Luciferase-like domain"/>
    <property type="match status" value="1"/>
</dbReference>
<accession>A0A9W6K270</accession>
<feature type="binding site" evidence="6">
    <location>
        <position position="153"/>
    </location>
    <ligand>
        <name>FMN</name>
        <dbReference type="ChEBI" id="CHEBI:58210"/>
    </ligand>
</feature>
<organism evidence="8 9">
    <name type="scientific">Ancylobacter defluvii</name>
    <dbReference type="NCBI Taxonomy" id="1282440"/>
    <lineage>
        <taxon>Bacteria</taxon>
        <taxon>Pseudomonadati</taxon>
        <taxon>Pseudomonadota</taxon>
        <taxon>Alphaproteobacteria</taxon>
        <taxon>Hyphomicrobiales</taxon>
        <taxon>Xanthobacteraceae</taxon>
        <taxon>Ancylobacter</taxon>
    </lineage>
</organism>
<evidence type="ECO:0000256" key="4">
    <source>
        <dbReference type="ARBA" id="ARBA00023033"/>
    </source>
</evidence>
<dbReference type="SUPFAM" id="SSF51679">
    <property type="entry name" value="Bacterial luciferase-like"/>
    <property type="match status" value="1"/>
</dbReference>
<feature type="binding site" evidence="6">
    <location>
        <position position="103"/>
    </location>
    <ligand>
        <name>FMN</name>
        <dbReference type="ChEBI" id="CHEBI:58210"/>
    </ligand>
</feature>
<comment type="caution">
    <text evidence="8">The sequence shown here is derived from an EMBL/GenBank/DDBJ whole genome shotgun (WGS) entry which is preliminary data.</text>
</comment>
<dbReference type="InterPro" id="IPR036661">
    <property type="entry name" value="Luciferase-like_sf"/>
</dbReference>
<feature type="binding site" evidence="6">
    <location>
        <position position="157"/>
    </location>
    <ligand>
        <name>FMN</name>
        <dbReference type="ChEBI" id="CHEBI:58210"/>
    </ligand>
</feature>
<keyword evidence="1 6" id="KW-0285">Flavoprotein</keyword>
<dbReference type="InterPro" id="IPR051260">
    <property type="entry name" value="Diverse_substr_monoxygenases"/>
</dbReference>
<dbReference type="GO" id="GO:0016705">
    <property type="term" value="F:oxidoreductase activity, acting on paired donors, with incorporation or reduction of molecular oxygen"/>
    <property type="evidence" value="ECO:0007669"/>
    <property type="project" value="InterPro"/>
</dbReference>